<evidence type="ECO:0000256" key="1">
    <source>
        <dbReference type="ARBA" id="ARBA00022664"/>
    </source>
</evidence>
<evidence type="ECO:0000256" key="2">
    <source>
        <dbReference type="PROSITE-ProRule" id="PRU00047"/>
    </source>
</evidence>
<protein>
    <recommendedName>
        <fullName evidence="4">CCHC-type domain-containing protein</fullName>
    </recommendedName>
</protein>
<reference evidence="6" key="1">
    <citation type="journal article" date="2017" name="Nat. Ecol. Evol.">
        <title>Genome expansion and lineage-specific genetic innovations in the forest pathogenic fungi Armillaria.</title>
        <authorList>
            <person name="Sipos G."/>
            <person name="Prasanna A.N."/>
            <person name="Walter M.C."/>
            <person name="O'Connor E."/>
            <person name="Balint B."/>
            <person name="Krizsan K."/>
            <person name="Kiss B."/>
            <person name="Hess J."/>
            <person name="Varga T."/>
            <person name="Slot J."/>
            <person name="Riley R."/>
            <person name="Boka B."/>
            <person name="Rigling D."/>
            <person name="Barry K."/>
            <person name="Lee J."/>
            <person name="Mihaltcheva S."/>
            <person name="LaButti K."/>
            <person name="Lipzen A."/>
            <person name="Waldron R."/>
            <person name="Moloney N.M."/>
            <person name="Sperisen C."/>
            <person name="Kredics L."/>
            <person name="Vagvoelgyi C."/>
            <person name="Patrignani A."/>
            <person name="Fitzpatrick D."/>
            <person name="Nagy I."/>
            <person name="Doyle S."/>
            <person name="Anderson J.B."/>
            <person name="Grigoriev I.V."/>
            <person name="Gueldener U."/>
            <person name="Muensterkoetter M."/>
            <person name="Nagy L.G."/>
        </authorList>
    </citation>
    <scope>NUCLEOTIDE SEQUENCE [LARGE SCALE GENOMIC DNA]</scope>
    <source>
        <strain evidence="6">C18/9</strain>
    </source>
</reference>
<dbReference type="GO" id="GO:0008270">
    <property type="term" value="F:zinc ion binding"/>
    <property type="evidence" value="ECO:0007669"/>
    <property type="project" value="UniProtKB-KW"/>
</dbReference>
<dbReference type="EMBL" id="FUEG01000005">
    <property type="protein sequence ID" value="SJL04601.1"/>
    <property type="molecule type" value="Genomic_DNA"/>
</dbReference>
<proteinExistence type="predicted"/>
<dbReference type="PROSITE" id="PS50158">
    <property type="entry name" value="ZF_CCHC"/>
    <property type="match status" value="1"/>
</dbReference>
<feature type="domain" description="CCHC-type" evidence="4">
    <location>
        <begin position="132"/>
        <end position="147"/>
    </location>
</feature>
<organism evidence="5 6">
    <name type="scientific">Armillaria ostoyae</name>
    <name type="common">Armillaria root rot fungus</name>
    <dbReference type="NCBI Taxonomy" id="47428"/>
    <lineage>
        <taxon>Eukaryota</taxon>
        <taxon>Fungi</taxon>
        <taxon>Dikarya</taxon>
        <taxon>Basidiomycota</taxon>
        <taxon>Agaricomycotina</taxon>
        <taxon>Agaricomycetes</taxon>
        <taxon>Agaricomycetidae</taxon>
        <taxon>Agaricales</taxon>
        <taxon>Marasmiineae</taxon>
        <taxon>Physalacriaceae</taxon>
        <taxon>Armillaria</taxon>
    </lineage>
</organism>
<dbReference type="GO" id="GO:0006397">
    <property type="term" value="P:mRNA processing"/>
    <property type="evidence" value="ECO:0007669"/>
    <property type="project" value="UniProtKB-KW"/>
</dbReference>
<dbReference type="AlphaFoldDB" id="A0A284R791"/>
<dbReference type="Gene3D" id="4.10.60.10">
    <property type="entry name" value="Zinc finger, CCHC-type"/>
    <property type="match status" value="1"/>
</dbReference>
<keyword evidence="2" id="KW-0863">Zinc-finger</keyword>
<sequence>MIDILMDLDLIEFADGTKKALADAAAKATWAQCEEGGDIEEHIRTLRSYQEELAALDHAVEEEDFSITLLTSLPESWNAFISSVDTADLKDSYKLIARVLQEDIWQKDKTSNGDTALAARFHKKKYNPNVTCFGCSKRGHIVADCEDGSGKEGSTSKPKQWKKWKSKA</sequence>
<evidence type="ECO:0000313" key="6">
    <source>
        <dbReference type="Proteomes" id="UP000219338"/>
    </source>
</evidence>
<gene>
    <name evidence="5" type="ORF">ARMOST_07969</name>
</gene>
<evidence type="ECO:0000313" key="5">
    <source>
        <dbReference type="EMBL" id="SJL04601.1"/>
    </source>
</evidence>
<name>A0A284R791_ARMOS</name>
<evidence type="ECO:0000256" key="3">
    <source>
        <dbReference type="SAM" id="MobiDB-lite"/>
    </source>
</evidence>
<dbReference type="InterPro" id="IPR001878">
    <property type="entry name" value="Znf_CCHC"/>
</dbReference>
<dbReference type="SUPFAM" id="SSF57756">
    <property type="entry name" value="Retrovirus zinc finger-like domains"/>
    <property type="match status" value="1"/>
</dbReference>
<accession>A0A284R791</accession>
<dbReference type="OrthoDB" id="3035327at2759"/>
<dbReference type="Proteomes" id="UP000219338">
    <property type="component" value="Unassembled WGS sequence"/>
</dbReference>
<keyword evidence="2" id="KW-0479">Metal-binding</keyword>
<keyword evidence="2" id="KW-0862">Zinc</keyword>
<keyword evidence="6" id="KW-1185">Reference proteome</keyword>
<dbReference type="GO" id="GO:0003676">
    <property type="term" value="F:nucleic acid binding"/>
    <property type="evidence" value="ECO:0007669"/>
    <property type="project" value="InterPro"/>
</dbReference>
<dbReference type="Pfam" id="PF14223">
    <property type="entry name" value="Retrotran_gag_2"/>
    <property type="match status" value="1"/>
</dbReference>
<dbReference type="OMA" id="ATWAQCE"/>
<dbReference type="InterPro" id="IPR036875">
    <property type="entry name" value="Znf_CCHC_sf"/>
</dbReference>
<feature type="region of interest" description="Disordered" evidence="3">
    <location>
        <begin position="146"/>
        <end position="168"/>
    </location>
</feature>
<keyword evidence="1" id="KW-0507">mRNA processing</keyword>
<feature type="compositionally biased region" description="Basic residues" evidence="3">
    <location>
        <begin position="159"/>
        <end position="168"/>
    </location>
</feature>
<evidence type="ECO:0000259" key="4">
    <source>
        <dbReference type="PROSITE" id="PS50158"/>
    </source>
</evidence>